<keyword evidence="1" id="KW-0812">Transmembrane</keyword>
<dbReference type="RefSeq" id="WP_254087891.1">
    <property type="nucleotide sequence ID" value="NZ_JAHESE010000060.1"/>
</dbReference>
<comment type="caution">
    <text evidence="2">The sequence shown here is derived from an EMBL/GenBank/DDBJ whole genome shotgun (WGS) entry which is preliminary data.</text>
</comment>
<dbReference type="CDD" id="cd03498">
    <property type="entry name" value="SQR_TypeB_2_TM"/>
    <property type="match status" value="1"/>
</dbReference>
<evidence type="ECO:0000256" key="1">
    <source>
        <dbReference type="SAM" id="Phobius"/>
    </source>
</evidence>
<dbReference type="InterPro" id="IPR011138">
    <property type="entry name" value="Cytochrome_b-558"/>
</dbReference>
<keyword evidence="1" id="KW-0472">Membrane</keyword>
<dbReference type="Gene3D" id="1.20.1300.10">
    <property type="entry name" value="Fumarate reductase/succinate dehydrogenase, transmembrane subunit"/>
    <property type="match status" value="1"/>
</dbReference>
<dbReference type="AlphaFoldDB" id="A0AAP2E3D4"/>
<gene>
    <name evidence="2" type="ORF">KK062_29050</name>
</gene>
<feature type="transmembrane region" description="Helical" evidence="1">
    <location>
        <begin position="63"/>
        <end position="82"/>
    </location>
</feature>
<reference evidence="2 3" key="1">
    <citation type="submission" date="2021-05" db="EMBL/GenBank/DDBJ databases">
        <title>A Polyphasic approach of four new species of the genus Ohtaekwangia: Ohtaekwangia histidinii sp. nov., Ohtaekwangia cretensis sp. nov., Ohtaekwangia indiensis sp. nov., Ohtaekwangia reichenbachii sp. nov. from diverse environment.</title>
        <authorList>
            <person name="Octaviana S."/>
        </authorList>
    </citation>
    <scope>NUCLEOTIDE SEQUENCE [LARGE SCALE GENOMIC DNA]</scope>
    <source>
        <strain evidence="2 3">PWU5</strain>
    </source>
</reference>
<dbReference type="SUPFAM" id="SSF81343">
    <property type="entry name" value="Fumarate reductase respiratory complex transmembrane subunits"/>
    <property type="match status" value="1"/>
</dbReference>
<accession>A0AAP2E3D4</accession>
<sequence length="227" mass="25723">MNWFTKLLTSTLGRKVMMALTGLFLILFLAVHLAGNLQLLKDDGGEAFNVYSKFMTTNTVIKVVSYVNYACIIIHIIWALLLTMHNRKARGPEGYAVSKNASAWTSRNMGILGTFILIFLVIHLKGFWYEMHWGGIPVKVYDGEEVKDLYSVVVFAYSNPLMVLIYVISMAVLAFHLWHGFASTFQTLGLNHLKYNQPIRFVGRAFSIIVPVLFAIIPIIMYLTTPH</sequence>
<feature type="transmembrane region" description="Helical" evidence="1">
    <location>
        <begin position="149"/>
        <end position="178"/>
    </location>
</feature>
<feature type="transmembrane region" description="Helical" evidence="1">
    <location>
        <begin position="109"/>
        <end position="129"/>
    </location>
</feature>
<keyword evidence="1" id="KW-1133">Transmembrane helix</keyword>
<keyword evidence="3" id="KW-1185">Reference proteome</keyword>
<feature type="transmembrane region" description="Helical" evidence="1">
    <location>
        <begin position="199"/>
        <end position="223"/>
    </location>
</feature>
<dbReference type="Proteomes" id="UP001319080">
    <property type="component" value="Unassembled WGS sequence"/>
</dbReference>
<organism evidence="2 3">
    <name type="scientific">Dawidia cretensis</name>
    <dbReference type="NCBI Taxonomy" id="2782350"/>
    <lineage>
        <taxon>Bacteria</taxon>
        <taxon>Pseudomonadati</taxon>
        <taxon>Bacteroidota</taxon>
        <taxon>Cytophagia</taxon>
        <taxon>Cytophagales</taxon>
        <taxon>Chryseotaleaceae</taxon>
        <taxon>Dawidia</taxon>
    </lineage>
</organism>
<proteinExistence type="predicted"/>
<dbReference type="GO" id="GO:0016020">
    <property type="term" value="C:membrane"/>
    <property type="evidence" value="ECO:0007669"/>
    <property type="project" value="InterPro"/>
</dbReference>
<dbReference type="InterPro" id="IPR034804">
    <property type="entry name" value="SQR/QFR_C/D"/>
</dbReference>
<dbReference type="NCBIfam" id="TIGR02046">
    <property type="entry name" value="sdhC_b558_fam"/>
    <property type="match status" value="1"/>
</dbReference>
<name>A0AAP2E3D4_9BACT</name>
<evidence type="ECO:0000313" key="2">
    <source>
        <dbReference type="EMBL" id="MBT1712326.1"/>
    </source>
</evidence>
<dbReference type="EMBL" id="JAHESE010000060">
    <property type="protein sequence ID" value="MBT1712326.1"/>
    <property type="molecule type" value="Genomic_DNA"/>
</dbReference>
<evidence type="ECO:0000313" key="3">
    <source>
        <dbReference type="Proteomes" id="UP001319080"/>
    </source>
</evidence>
<protein>
    <submittedName>
        <fullName evidence="2">Succinate dehydrogenase cytochrome b subunit</fullName>
    </submittedName>
</protein>